<comment type="caution">
    <text evidence="5">The sequence shown here is derived from an EMBL/GenBank/DDBJ whole genome shotgun (WGS) entry which is preliminary data.</text>
</comment>
<keyword evidence="6" id="KW-1185">Reference proteome</keyword>
<dbReference type="Proteomes" id="UP000806211">
    <property type="component" value="Unassembled WGS sequence"/>
</dbReference>
<evidence type="ECO:0000256" key="2">
    <source>
        <dbReference type="SAM" id="MobiDB-lite"/>
    </source>
</evidence>
<feature type="region of interest" description="Disordered" evidence="2">
    <location>
        <begin position="1075"/>
        <end position="1125"/>
    </location>
</feature>
<accession>A0ABR9RF14</accession>
<dbReference type="Pfam" id="PF00395">
    <property type="entry name" value="SLH"/>
    <property type="match status" value="3"/>
</dbReference>
<evidence type="ECO:0000259" key="4">
    <source>
        <dbReference type="PROSITE" id="PS51272"/>
    </source>
</evidence>
<keyword evidence="1" id="KW-0677">Repeat</keyword>
<dbReference type="InterPro" id="IPR013783">
    <property type="entry name" value="Ig-like_fold"/>
</dbReference>
<proteinExistence type="predicted"/>
<evidence type="ECO:0000259" key="3">
    <source>
        <dbReference type="PROSITE" id="PS50853"/>
    </source>
</evidence>
<organism evidence="5 6">
    <name type="scientific">Pseudoflavonifractor gallinarum</name>
    <dbReference type="NCBI Taxonomy" id="2779352"/>
    <lineage>
        <taxon>Bacteria</taxon>
        <taxon>Bacillati</taxon>
        <taxon>Bacillota</taxon>
        <taxon>Clostridia</taxon>
        <taxon>Eubacteriales</taxon>
        <taxon>Oscillospiraceae</taxon>
        <taxon>Pseudoflavonifractor</taxon>
    </lineage>
</organism>
<dbReference type="RefSeq" id="WP_193539297.1">
    <property type="nucleotide sequence ID" value="NZ_JADCKF010000019.1"/>
</dbReference>
<gene>
    <name evidence="5" type="ORF">INF37_15080</name>
</gene>
<feature type="compositionally biased region" description="Polar residues" evidence="2">
    <location>
        <begin position="1114"/>
        <end position="1124"/>
    </location>
</feature>
<dbReference type="PROSITE" id="PS50853">
    <property type="entry name" value="FN3"/>
    <property type="match status" value="1"/>
</dbReference>
<protein>
    <submittedName>
        <fullName evidence="5">S-layer homology domain-containing protein</fullName>
    </submittedName>
</protein>
<dbReference type="InterPro" id="IPR036116">
    <property type="entry name" value="FN3_sf"/>
</dbReference>
<evidence type="ECO:0000313" key="5">
    <source>
        <dbReference type="EMBL" id="MBE5057297.1"/>
    </source>
</evidence>
<dbReference type="EMBL" id="JADCKF010000019">
    <property type="protein sequence ID" value="MBE5057297.1"/>
    <property type="molecule type" value="Genomic_DNA"/>
</dbReference>
<feature type="domain" description="SLH" evidence="4">
    <location>
        <begin position="1250"/>
        <end position="1305"/>
    </location>
</feature>
<name>A0ABR9RF14_9FIRM</name>
<feature type="domain" description="SLH" evidence="4">
    <location>
        <begin position="1126"/>
        <end position="1189"/>
    </location>
</feature>
<feature type="domain" description="SLH" evidence="4">
    <location>
        <begin position="1190"/>
        <end position="1249"/>
    </location>
</feature>
<evidence type="ECO:0000256" key="1">
    <source>
        <dbReference type="ARBA" id="ARBA00022737"/>
    </source>
</evidence>
<dbReference type="Gene3D" id="2.160.20.110">
    <property type="match status" value="1"/>
</dbReference>
<dbReference type="InterPro" id="IPR003961">
    <property type="entry name" value="FN3_dom"/>
</dbReference>
<dbReference type="InterPro" id="IPR001119">
    <property type="entry name" value="SLH_dom"/>
</dbReference>
<dbReference type="CDD" id="cd00063">
    <property type="entry name" value="FN3"/>
    <property type="match status" value="1"/>
</dbReference>
<evidence type="ECO:0000313" key="6">
    <source>
        <dbReference type="Proteomes" id="UP000806211"/>
    </source>
</evidence>
<dbReference type="Gene3D" id="2.60.40.10">
    <property type="entry name" value="Immunoglobulins"/>
    <property type="match status" value="1"/>
</dbReference>
<feature type="compositionally biased region" description="Polar residues" evidence="2">
    <location>
        <begin position="1097"/>
        <end position="1107"/>
    </location>
</feature>
<dbReference type="PROSITE" id="PS51272">
    <property type="entry name" value="SLH"/>
    <property type="match status" value="3"/>
</dbReference>
<dbReference type="SUPFAM" id="SSF49265">
    <property type="entry name" value="Fibronectin type III"/>
    <property type="match status" value="1"/>
</dbReference>
<sequence length="1305" mass="140611">MRDRKKRILSILTALALALGLCTPLGGLVPKAEAASSPKLAAPVLDDFLVPVSQVTKVPTGYTGVYTATDLLAISDAPNGNYILMADIDLSGYDWTPLCNDSEATFTGVFEGNGHVISSLNGVNGLFSYTAAGSSGAEIRNLGIENASIHAQYENQWSGIIGGIVAYAKGDTTISNCYFQGDIDSNANMIGGIVGNHSNEKPVEYCWMAGSIRSTNAGSSYNEPLVGGIIGQSNYSNLTITGCIHSGSIETSGYATYVGGISGMAEGTISNCQNYGSITQYDQYANIGGIVSGLWTPEIESCMNAADIQMVGNGAVSRSRLGGITATTANISNCFNCGDITADGASYVGGITAENGHADNSYNVGYVHLDNPATAGALAGAYGCGALFGEVMGISSNCYYLAGDLPAYEKVNGTPTLNNIRSLTADQMKNSGSFGGFNFDSVWTMGSGSYLYPVLKSMDLSGGSTTQPPSGAIPTPILDEPACTEEGISLSWTLPLEVPDKPHTVDGFYILRKTTGGSYQRISQVGAHNYLYTDTSVQEGQTYTYTIQAYYQDQTGDYDQTGKTITFTRPVTVPVTVEVKNVEFRIEGGKNGLNTDTLWTGAQSKVYIYIKEDAGIEHGSDPGYVVLMDRESGAQLWRSDTIHYYTSSSIAESHHFDFVFRPEDCVGGYLPSGREIQFRIMDDTGKEILTYNCETFPLQLWSFGNPNSPFDQAFLEQFYSESRAKAIFKAAKSDTLGGDGLCVGMSLLVSLINSDGIGDIGFSGCTELGQVQKDTPLTGSMKGYTALDLIKACQARQYFDSIVRQRKENREDLTGLIDAVESYERGIGAMPVVIISVPQEGASDYVHALAAYAAEPDGKGNMRIDVYDPNHPDIIGSYILIYNYESSDPFWVYREQFRGGEGELRVQGESLIDDALQKYGLTYFTSRSYPMQQEDDIWVSIAGYDFSTLKDGGLDITVFDPNRFQGLNAAWVSGQGTLSLSSLTAQAEIADDETFYTIDADGGSTDLTLKEGLDSVHVTGEGTLTITCAYEGENGTVSTRFSGTAKDGVRVNRTDDTVRFSGGESGTVTVTCENGKTWTEQVEPGKDLSVTADGKNEPSTGGKNEPSTGDKNESSTNGTVSQKPDSVRFFDDISSDDYFYDAVVWAVENGITTGTGANTFSPYRPCTRAEVVTLLWRALSLDESSARAQSNPFVDVENDDYFRDAVLWAAEYGITSGTDKSHFSPDKTCTRAEVVTFLWRSHFPTEVVMDGTDFRDVSSTSYYFLPVSWAVKEGITSGTGKDTFSPNMVCTRSQVVTFLYRYFGD</sequence>
<feature type="domain" description="Fibronectin type-III" evidence="3">
    <location>
        <begin position="473"/>
        <end position="571"/>
    </location>
</feature>
<reference evidence="5 6" key="1">
    <citation type="submission" date="2020-10" db="EMBL/GenBank/DDBJ databases">
        <title>ChiBAC.</title>
        <authorList>
            <person name="Zenner C."/>
            <person name="Hitch T.C.A."/>
            <person name="Clavel T."/>
        </authorList>
    </citation>
    <scope>NUCLEOTIDE SEQUENCE [LARGE SCALE GENOMIC DNA]</scope>
    <source>
        <strain evidence="5 6">DSM 107456</strain>
    </source>
</reference>